<evidence type="ECO:0000313" key="1">
    <source>
        <dbReference type="EMBL" id="SVC74628.1"/>
    </source>
</evidence>
<organism evidence="1">
    <name type="scientific">marine metagenome</name>
    <dbReference type="NCBI Taxonomy" id="408172"/>
    <lineage>
        <taxon>unclassified sequences</taxon>
        <taxon>metagenomes</taxon>
        <taxon>ecological metagenomes</taxon>
    </lineage>
</organism>
<gene>
    <name evidence="1" type="ORF">METZ01_LOCUS327482</name>
</gene>
<proteinExistence type="predicted"/>
<reference evidence="1" key="1">
    <citation type="submission" date="2018-05" db="EMBL/GenBank/DDBJ databases">
        <authorList>
            <person name="Lanie J.A."/>
            <person name="Ng W.-L."/>
            <person name="Kazmierczak K.M."/>
            <person name="Andrzejewski T.M."/>
            <person name="Davidsen T.M."/>
            <person name="Wayne K.J."/>
            <person name="Tettelin H."/>
            <person name="Glass J.I."/>
            <person name="Rusch D."/>
            <person name="Podicherti R."/>
            <person name="Tsui H.-C.T."/>
            <person name="Winkler M.E."/>
        </authorList>
    </citation>
    <scope>NUCLEOTIDE SEQUENCE</scope>
</reference>
<protein>
    <recommendedName>
        <fullName evidence="2">Glycosyltransferase subfamily 4-like N-terminal domain-containing protein</fullName>
    </recommendedName>
</protein>
<sequence length="54" mass="6207">MNNLYLHQYFNTPAMAGGTRSFEVARHLVNNGHRVFILATNRQPISANLKLVFY</sequence>
<evidence type="ECO:0008006" key="2">
    <source>
        <dbReference type="Google" id="ProtNLM"/>
    </source>
</evidence>
<name>A0A382PPQ7_9ZZZZ</name>
<dbReference type="EMBL" id="UINC01108491">
    <property type="protein sequence ID" value="SVC74628.1"/>
    <property type="molecule type" value="Genomic_DNA"/>
</dbReference>
<accession>A0A382PPQ7</accession>
<dbReference type="AlphaFoldDB" id="A0A382PPQ7"/>